<evidence type="ECO:0000313" key="1">
    <source>
        <dbReference type="EMBL" id="OKP02258.1"/>
    </source>
</evidence>
<dbReference type="PANTHER" id="PTHR37625">
    <property type="entry name" value="OUTER MEMBRANE LIPOPROTEIN-RELATED"/>
    <property type="match status" value="1"/>
</dbReference>
<dbReference type="Gene3D" id="2.60.40.4150">
    <property type="entry name" value="Type VI secretion system, lipoprotein SciN"/>
    <property type="match status" value="1"/>
</dbReference>
<sequence length="192" mass="21615">MPKYALTNIMTMFLSLSKKAAKNGFLSTVSITTVLIAITGCSSKTNLPPYKFIFNTESNVNDYAPVKINIFLLKSNEEFMSADFFSLQNKAQNTLGDKLVNKDLLFILPSQSTHCLLEKNQPEANYIGLIAEYKTLNGKKWRILFPVPVPEKPSFYEFWRTSSDELRLCVKITNHGLSLINECNLGCVTGDK</sequence>
<dbReference type="InterPro" id="IPR017734">
    <property type="entry name" value="T6SS_SciN"/>
</dbReference>
<dbReference type="STRING" id="1873482.Xedl_02417"/>
<dbReference type="PANTHER" id="PTHR37625:SF4">
    <property type="entry name" value="OUTER MEMBRANE LIPOPROTEIN"/>
    <property type="match status" value="1"/>
</dbReference>
<dbReference type="NCBIfam" id="TIGR03352">
    <property type="entry name" value="VI_chp_3"/>
    <property type="match status" value="1"/>
</dbReference>
<accession>A0A1Q5TPV6</accession>
<evidence type="ECO:0000313" key="2">
    <source>
        <dbReference type="Proteomes" id="UP000186268"/>
    </source>
</evidence>
<protein>
    <submittedName>
        <fullName evidence="1">Outer membrane lipoprotein</fullName>
    </submittedName>
</protein>
<gene>
    <name evidence="1" type="ORF">Xedl_02417</name>
</gene>
<comment type="caution">
    <text evidence="1">The sequence shown here is derived from an EMBL/GenBank/DDBJ whole genome shotgun (WGS) entry which is preliminary data.</text>
</comment>
<dbReference type="Pfam" id="PF12790">
    <property type="entry name" value="T6SS-SciN"/>
    <property type="match status" value="1"/>
</dbReference>
<name>A0A1Q5TPV6_9GAMM</name>
<dbReference type="AlphaFoldDB" id="A0A1Q5TPV6"/>
<keyword evidence="1" id="KW-0449">Lipoprotein</keyword>
<dbReference type="InterPro" id="IPR038706">
    <property type="entry name" value="Type_VI_SciN-like_sf"/>
</dbReference>
<reference evidence="1 2" key="1">
    <citation type="submission" date="2016-09" db="EMBL/GenBank/DDBJ databases">
        <title>Xenorhabdus thuongxuanensis sp. nov. and Xenorhabdus eapokensis sp. nov., isolated from Steinernema species.</title>
        <authorList>
            <person name="Kaempfer P."/>
            <person name="Tobias N.J."/>
            <person name="Phan Ke L."/>
            <person name="Bode H.B."/>
            <person name="Glaeser S.P."/>
        </authorList>
    </citation>
    <scope>NUCLEOTIDE SEQUENCE [LARGE SCALE GENOMIC DNA]</scope>
    <source>
        <strain evidence="1 2">DL20</strain>
    </source>
</reference>
<organism evidence="1 2">
    <name type="scientific">Xenorhabdus eapokensis</name>
    <dbReference type="NCBI Taxonomy" id="1873482"/>
    <lineage>
        <taxon>Bacteria</taxon>
        <taxon>Pseudomonadati</taxon>
        <taxon>Pseudomonadota</taxon>
        <taxon>Gammaproteobacteria</taxon>
        <taxon>Enterobacterales</taxon>
        <taxon>Morganellaceae</taxon>
        <taxon>Xenorhabdus</taxon>
    </lineage>
</organism>
<keyword evidence="2" id="KW-1185">Reference proteome</keyword>
<dbReference type="EMBL" id="MKGQ01000016">
    <property type="protein sequence ID" value="OKP02258.1"/>
    <property type="molecule type" value="Genomic_DNA"/>
</dbReference>
<dbReference type="Proteomes" id="UP000186268">
    <property type="component" value="Unassembled WGS sequence"/>
</dbReference>
<proteinExistence type="predicted"/>